<dbReference type="AlphaFoldDB" id="A0A8H9GT69"/>
<dbReference type="Proteomes" id="UP000600547">
    <property type="component" value="Unassembled WGS sequence"/>
</dbReference>
<keyword evidence="3" id="KW-1185">Reference proteome</keyword>
<comment type="caution">
    <text evidence="2">The sequence shown here is derived from an EMBL/GenBank/DDBJ whole genome shotgun (WGS) entry which is preliminary data.</text>
</comment>
<organism evidence="2 3">
    <name type="scientific">Deinococcus arenae</name>
    <dbReference type="NCBI Taxonomy" id="1452751"/>
    <lineage>
        <taxon>Bacteria</taxon>
        <taxon>Thermotogati</taxon>
        <taxon>Deinococcota</taxon>
        <taxon>Deinococci</taxon>
        <taxon>Deinococcales</taxon>
        <taxon>Deinococcaceae</taxon>
        <taxon>Deinococcus</taxon>
    </lineage>
</organism>
<evidence type="ECO:0000313" key="2">
    <source>
        <dbReference type="EMBL" id="GGM57254.1"/>
    </source>
</evidence>
<evidence type="ECO:0000256" key="1">
    <source>
        <dbReference type="SAM" id="MobiDB-lite"/>
    </source>
</evidence>
<feature type="region of interest" description="Disordered" evidence="1">
    <location>
        <begin position="1"/>
        <end position="45"/>
    </location>
</feature>
<gene>
    <name evidence="2" type="ORF">GCM10008956_36160</name>
</gene>
<accession>A0A8H9GT69</accession>
<reference evidence="3" key="1">
    <citation type="journal article" date="2019" name="Int. J. Syst. Evol. Microbiol.">
        <title>The Global Catalogue of Microorganisms (GCM) 10K type strain sequencing project: providing services to taxonomists for standard genome sequencing and annotation.</title>
        <authorList>
            <consortium name="The Broad Institute Genomics Platform"/>
            <consortium name="The Broad Institute Genome Sequencing Center for Infectious Disease"/>
            <person name="Wu L."/>
            <person name="Ma J."/>
        </authorList>
    </citation>
    <scope>NUCLEOTIDE SEQUENCE [LARGE SCALE GENOMIC DNA]</scope>
    <source>
        <strain evidence="3">JCM 31047</strain>
    </source>
</reference>
<feature type="compositionally biased region" description="Basic and acidic residues" evidence="1">
    <location>
        <begin position="542"/>
        <end position="552"/>
    </location>
</feature>
<sequence>MGPRHLVTHLPGGRLTAPADMQPRRMSDTGGMTRLRGTDGQRLPTGDARLNVTGAGGRVDLTTLLTDPHALRAFTQAPGPALDADMRRAETDERLSVDAQGTLIRAVLLRQALLVGLESYAAAPDTEFLELLGDVSTTLDCLGLPGLTPAPTPTLTSAKVAAGLGELERVPLLPDEDPHAVGLILDRADQAGVPVDDAVHARLRWAGYRAPQVTRSPLNPLRAVLTPPATRVPARIPAEQDLRQLAQSALEGERNAALLLLTVNGRDRLENAPLIGVLDLTLVLLLTLERHHRACGTDDAVTRRLRHWHAELHAQLGRPDLPRARQFRRRPHTDLPGCTRDARRRLRALRAARQGPLSPGEALSRQTLWASLDHLDAQLTQGLDPEADPDLNAHLILTTLLALTSVARAPGMSLPVLVETAVRIADLDPLWAWQATQPPETGDGLLRHELDLSVQALTAASHLSGTPLDSRARTALRLAAGHLLATVRRAGLRLPGQAFLETYLQPFGPLQALPLSPDRQQQLRADLAELRRDAAAMQAPEPHPRPDREAEVAAHAPEPEPDAPPVPAQDPGPDLTEPPHVQAARALLRGRRVVLLGGVPSPSHRAALTRSLHLRELDWIGSDAYAHGTHARAHVTPDTALVILAVRWMAHAHNTMRDVAQDLQVPYVMHPGGLSPSSVAWQIMHQASRQLAAQETH</sequence>
<protein>
    <recommendedName>
        <fullName evidence="4">DUF2325 domain-containing protein</fullName>
    </recommendedName>
</protein>
<evidence type="ECO:0008006" key="4">
    <source>
        <dbReference type="Google" id="ProtNLM"/>
    </source>
</evidence>
<dbReference type="EMBL" id="BMQG01000021">
    <property type="protein sequence ID" value="GGM57254.1"/>
    <property type="molecule type" value="Genomic_DNA"/>
</dbReference>
<proteinExistence type="predicted"/>
<name>A0A8H9GT69_9DEIO</name>
<evidence type="ECO:0000313" key="3">
    <source>
        <dbReference type="Proteomes" id="UP000600547"/>
    </source>
</evidence>
<feature type="region of interest" description="Disordered" evidence="1">
    <location>
        <begin position="535"/>
        <end position="578"/>
    </location>
</feature>